<reference evidence="1" key="1">
    <citation type="submission" date="2021-06" db="EMBL/GenBank/DDBJ databases">
        <authorList>
            <person name="Kallberg Y."/>
            <person name="Tangrot J."/>
            <person name="Rosling A."/>
        </authorList>
    </citation>
    <scope>NUCLEOTIDE SEQUENCE</scope>
    <source>
        <strain evidence="1">IL203A</strain>
    </source>
</reference>
<comment type="caution">
    <text evidence="1">The sequence shown here is derived from an EMBL/GenBank/DDBJ whole genome shotgun (WGS) entry which is preliminary data.</text>
</comment>
<feature type="non-terminal residue" evidence="1">
    <location>
        <position position="286"/>
    </location>
</feature>
<feature type="non-terminal residue" evidence="1">
    <location>
        <position position="1"/>
    </location>
</feature>
<evidence type="ECO:0000313" key="1">
    <source>
        <dbReference type="EMBL" id="CAG8691461.1"/>
    </source>
</evidence>
<gene>
    <name evidence="1" type="ORF">DHETER_LOCUS11276</name>
</gene>
<accession>A0ACA9P489</accession>
<organism evidence="1 2">
    <name type="scientific">Dentiscutata heterogama</name>
    <dbReference type="NCBI Taxonomy" id="1316150"/>
    <lineage>
        <taxon>Eukaryota</taxon>
        <taxon>Fungi</taxon>
        <taxon>Fungi incertae sedis</taxon>
        <taxon>Mucoromycota</taxon>
        <taxon>Glomeromycotina</taxon>
        <taxon>Glomeromycetes</taxon>
        <taxon>Diversisporales</taxon>
        <taxon>Gigasporaceae</taxon>
        <taxon>Dentiscutata</taxon>
    </lineage>
</organism>
<dbReference type="Proteomes" id="UP000789702">
    <property type="component" value="Unassembled WGS sequence"/>
</dbReference>
<proteinExistence type="predicted"/>
<name>A0ACA9P489_9GLOM</name>
<protein>
    <submittedName>
        <fullName evidence="1">4454_t:CDS:1</fullName>
    </submittedName>
</protein>
<sequence length="286" mass="33656">GIEKIKYPTDKNKPYDLAIGKKLDDISNIENCEIFTTVMKEHNRHIFSSYVAYDAPDAPVIFIQRYPEDSFDFDLSNQVRYKSGKYGNSSDVSITNPYTINNISHKAEWPNEKIFVLSSCILDKTAYSNSESRPRESKLVFGSHFSLSKNRARLFAYSSEHYNKLITHNDNDYHFLQHMKLCICTIYMENFERNMHEKEVKWKYMNRKDKIFYSKLKGINTDENEKLIFASQLFENPECNHHEVINIALGSPDYLLRGPLTKSDFKKSKLDILYLNYSQEKDHMYL</sequence>
<dbReference type="EMBL" id="CAJVPU010024200">
    <property type="protein sequence ID" value="CAG8691461.1"/>
    <property type="molecule type" value="Genomic_DNA"/>
</dbReference>
<evidence type="ECO:0000313" key="2">
    <source>
        <dbReference type="Proteomes" id="UP000789702"/>
    </source>
</evidence>
<keyword evidence="2" id="KW-1185">Reference proteome</keyword>